<proteinExistence type="predicted"/>
<dbReference type="EMBL" id="CAFBIY010000011">
    <property type="protein sequence ID" value="CAB4846774.1"/>
    <property type="molecule type" value="Genomic_DNA"/>
</dbReference>
<dbReference type="Pfam" id="PF01451">
    <property type="entry name" value="LMWPc"/>
    <property type="match status" value="1"/>
</dbReference>
<feature type="domain" description="Phosphotyrosine protein phosphatase I" evidence="1">
    <location>
        <begin position="1"/>
        <end position="163"/>
    </location>
</feature>
<evidence type="ECO:0000313" key="4">
    <source>
        <dbReference type="EMBL" id="CAB4846774.1"/>
    </source>
</evidence>
<accession>A0A6J7MPN1</accession>
<evidence type="ECO:0000259" key="1">
    <source>
        <dbReference type="SMART" id="SM00226"/>
    </source>
</evidence>
<dbReference type="Gene3D" id="3.40.50.2300">
    <property type="match status" value="1"/>
</dbReference>
<evidence type="ECO:0000313" key="2">
    <source>
        <dbReference type="EMBL" id="CAB4364221.1"/>
    </source>
</evidence>
<dbReference type="AlphaFoldDB" id="A0A6J7MPN1"/>
<dbReference type="EMBL" id="CAFAAV010000269">
    <property type="protein sequence ID" value="CAB4834719.1"/>
    <property type="molecule type" value="Genomic_DNA"/>
</dbReference>
<dbReference type="EMBL" id="CAFBMT010000008">
    <property type="protein sequence ID" value="CAB4934166.1"/>
    <property type="molecule type" value="Genomic_DNA"/>
</dbReference>
<dbReference type="SMART" id="SM00226">
    <property type="entry name" value="LMWPc"/>
    <property type="match status" value="1"/>
</dbReference>
<evidence type="ECO:0000313" key="6">
    <source>
        <dbReference type="EMBL" id="CAB4981765.1"/>
    </source>
</evidence>
<dbReference type="EMBL" id="CAFBOL010000015">
    <property type="protein sequence ID" value="CAB4981765.1"/>
    <property type="molecule type" value="Genomic_DNA"/>
</dbReference>
<reference evidence="6" key="1">
    <citation type="submission" date="2020-05" db="EMBL/GenBank/DDBJ databases">
        <authorList>
            <person name="Chiriac C."/>
            <person name="Salcher M."/>
            <person name="Ghai R."/>
            <person name="Kavagutti S V."/>
        </authorList>
    </citation>
    <scope>NUCLEOTIDE SEQUENCE</scope>
</reference>
<dbReference type="InterPro" id="IPR036196">
    <property type="entry name" value="Ptyr_pPase_sf"/>
</dbReference>
<sequence length="165" mass="17570">MAAALLSQHGTNIGVELQVRSAGTHADTMAVDPLAVSTMSSLGLDISRHIPRALSRQIIDDDGADLVLTMCREHLRVVATTAPGSFRRTFTVKEFARRLVSADVVQGDILAVKLALVGEGRNARDLLGDSPADDVADPYGLSLEQHHTCATELDALMRTIATNLG</sequence>
<gene>
    <name evidence="3" type="ORF">UFOPK3099_02587</name>
    <name evidence="4" type="ORF">UFOPK3267_00337</name>
    <name evidence="5" type="ORF">UFOPK3651_01681</name>
    <name evidence="6" type="ORF">UFOPK3931_00853</name>
    <name evidence="2" type="ORF">UFOPK4189_01986</name>
</gene>
<dbReference type="InterPro" id="IPR023485">
    <property type="entry name" value="Ptyr_pPase"/>
</dbReference>
<name>A0A6J7MPN1_9ZZZZ</name>
<evidence type="ECO:0000313" key="3">
    <source>
        <dbReference type="EMBL" id="CAB4834719.1"/>
    </source>
</evidence>
<dbReference type="EMBL" id="CAESGF010000011">
    <property type="protein sequence ID" value="CAB4364221.1"/>
    <property type="molecule type" value="Genomic_DNA"/>
</dbReference>
<organism evidence="6">
    <name type="scientific">freshwater metagenome</name>
    <dbReference type="NCBI Taxonomy" id="449393"/>
    <lineage>
        <taxon>unclassified sequences</taxon>
        <taxon>metagenomes</taxon>
        <taxon>ecological metagenomes</taxon>
    </lineage>
</organism>
<dbReference type="SUPFAM" id="SSF52788">
    <property type="entry name" value="Phosphotyrosine protein phosphatases I"/>
    <property type="match status" value="1"/>
</dbReference>
<protein>
    <submittedName>
        <fullName evidence="6">Unannotated protein</fullName>
    </submittedName>
</protein>
<evidence type="ECO:0000313" key="5">
    <source>
        <dbReference type="EMBL" id="CAB4934166.1"/>
    </source>
</evidence>